<evidence type="ECO:0000256" key="2">
    <source>
        <dbReference type="ARBA" id="ARBA00005745"/>
    </source>
</evidence>
<name>A0A1N7PHT6_9BACL</name>
<evidence type="ECO:0000256" key="7">
    <source>
        <dbReference type="ARBA" id="ARBA00022989"/>
    </source>
</evidence>
<dbReference type="PANTHER" id="PTHR30012:SF0">
    <property type="entry name" value="TYPE II SECRETION SYSTEM PROTEIN F-RELATED"/>
    <property type="match status" value="1"/>
</dbReference>
<feature type="domain" description="Type II secretion system protein GspF" evidence="11">
    <location>
        <begin position="277"/>
        <end position="398"/>
    </location>
</feature>
<organism evidence="12 13">
    <name type="scientific">Alicyclobacillus vulcanalis</name>
    <dbReference type="NCBI Taxonomy" id="252246"/>
    <lineage>
        <taxon>Bacteria</taxon>
        <taxon>Bacillati</taxon>
        <taxon>Bacillota</taxon>
        <taxon>Bacilli</taxon>
        <taxon>Bacillales</taxon>
        <taxon>Alicyclobacillaceae</taxon>
        <taxon>Alicyclobacillus</taxon>
    </lineage>
</organism>
<evidence type="ECO:0000259" key="11">
    <source>
        <dbReference type="Pfam" id="PF00482"/>
    </source>
</evidence>
<comment type="similarity">
    <text evidence="2 9">Belongs to the GSP F family.</text>
</comment>
<keyword evidence="13" id="KW-1185">Reference proteome</keyword>
<evidence type="ECO:0000256" key="3">
    <source>
        <dbReference type="ARBA" id="ARBA00022448"/>
    </source>
</evidence>
<dbReference type="Pfam" id="PF00482">
    <property type="entry name" value="T2SSF"/>
    <property type="match status" value="2"/>
</dbReference>
<comment type="subcellular location">
    <subcellularLocation>
        <location evidence="1">Cell inner membrane</location>
        <topology evidence="1">Multi-pass membrane protein</topology>
    </subcellularLocation>
    <subcellularLocation>
        <location evidence="9">Cell membrane</location>
        <topology evidence="9">Multi-pass membrane protein</topology>
    </subcellularLocation>
</comment>
<feature type="transmembrane region" description="Helical" evidence="10">
    <location>
        <begin position="173"/>
        <end position="206"/>
    </location>
</feature>
<dbReference type="InterPro" id="IPR018076">
    <property type="entry name" value="T2SS_GspF_dom"/>
</dbReference>
<evidence type="ECO:0000256" key="6">
    <source>
        <dbReference type="ARBA" id="ARBA00022692"/>
    </source>
</evidence>
<feature type="domain" description="Type II secretion system protein GspF" evidence="11">
    <location>
        <begin position="73"/>
        <end position="196"/>
    </location>
</feature>
<dbReference type="PRINTS" id="PR00812">
    <property type="entry name" value="BCTERIALGSPF"/>
</dbReference>
<evidence type="ECO:0000256" key="5">
    <source>
        <dbReference type="ARBA" id="ARBA00022519"/>
    </source>
</evidence>
<evidence type="ECO:0000256" key="10">
    <source>
        <dbReference type="SAM" id="Phobius"/>
    </source>
</evidence>
<evidence type="ECO:0000256" key="8">
    <source>
        <dbReference type="ARBA" id="ARBA00023136"/>
    </source>
</evidence>
<gene>
    <name evidence="12" type="ORF">SAMN05421799_11364</name>
</gene>
<dbReference type="EMBL" id="FTOO01000013">
    <property type="protein sequence ID" value="SIT09909.1"/>
    <property type="molecule type" value="Genomic_DNA"/>
</dbReference>
<keyword evidence="4" id="KW-1003">Cell membrane</keyword>
<protein>
    <submittedName>
        <fullName evidence="12">Type IV pilus assembly protein PilC</fullName>
    </submittedName>
</protein>
<keyword evidence="7 10" id="KW-1133">Transmembrane helix</keyword>
<sequence>MSVYRYEAIARPNRRERGKIEAESEADAIRALGERGLFVVGLKAMSEKSDFWNRELKLSFLEPKVKSEDFVPFCRQFATLVRAGVPLVPALQVLEEQLGKGPLKRAVADVAVKVEGGTALWESLADHPRVFPPMFVQMVRAGEASGSLEEVLESTARFEESQRETVSKIKSALMYPALVSVMSVLVAGFLMINVIPSFVSVFASMHVTLPLPTRIVLVSADAIKRFWYLALLLLLMLVGAWIFVSRHNESRYWRDRWMLRIPIFGKLLRYRAMAQSARTLAMLFHAALPALTSMSLAADAVDNRYVRVSLRRARDTLGQGGALSEALQQSGAFTPLMVQMVRVGETTGHLDDMLARVATFYESELEVMVERLRQLLEPLLTTVLSGVVGIIALSVLLPMFSLYNNLGSYGVS</sequence>
<keyword evidence="6 9" id="KW-0812">Transmembrane</keyword>
<feature type="transmembrane region" description="Helical" evidence="10">
    <location>
        <begin position="226"/>
        <end position="244"/>
    </location>
</feature>
<dbReference type="InterPro" id="IPR003004">
    <property type="entry name" value="GspF/PilC"/>
</dbReference>
<dbReference type="PROSITE" id="PS00874">
    <property type="entry name" value="T2SP_F"/>
    <property type="match status" value="1"/>
</dbReference>
<evidence type="ECO:0000256" key="1">
    <source>
        <dbReference type="ARBA" id="ARBA00004429"/>
    </source>
</evidence>
<dbReference type="RefSeq" id="WP_076348893.1">
    <property type="nucleotide sequence ID" value="NZ_FTOO01000013.1"/>
</dbReference>
<dbReference type="InterPro" id="IPR042094">
    <property type="entry name" value="T2SS_GspF_sf"/>
</dbReference>
<dbReference type="GO" id="GO:0009306">
    <property type="term" value="P:protein secretion"/>
    <property type="evidence" value="ECO:0007669"/>
    <property type="project" value="InterPro"/>
</dbReference>
<dbReference type="OrthoDB" id="9805682at2"/>
<evidence type="ECO:0000256" key="9">
    <source>
        <dbReference type="RuleBase" id="RU003923"/>
    </source>
</evidence>
<evidence type="ECO:0000256" key="4">
    <source>
        <dbReference type="ARBA" id="ARBA00022475"/>
    </source>
</evidence>
<evidence type="ECO:0000313" key="13">
    <source>
        <dbReference type="Proteomes" id="UP000186156"/>
    </source>
</evidence>
<evidence type="ECO:0000313" key="12">
    <source>
        <dbReference type="EMBL" id="SIT09909.1"/>
    </source>
</evidence>
<dbReference type="Gene3D" id="1.20.81.30">
    <property type="entry name" value="Type II secretion system (T2SS), domain F"/>
    <property type="match status" value="2"/>
</dbReference>
<dbReference type="GO" id="GO:0005886">
    <property type="term" value="C:plasma membrane"/>
    <property type="evidence" value="ECO:0007669"/>
    <property type="project" value="UniProtKB-SubCell"/>
</dbReference>
<dbReference type="AlphaFoldDB" id="A0A1N7PHT6"/>
<feature type="transmembrane region" description="Helical" evidence="10">
    <location>
        <begin position="379"/>
        <end position="403"/>
    </location>
</feature>
<keyword evidence="3 9" id="KW-0813">Transport</keyword>
<dbReference type="Proteomes" id="UP000186156">
    <property type="component" value="Unassembled WGS sequence"/>
</dbReference>
<dbReference type="InterPro" id="IPR001992">
    <property type="entry name" value="T2SS_GspF/T4SS_PilC_CS"/>
</dbReference>
<reference evidence="13" key="1">
    <citation type="submission" date="2017-01" db="EMBL/GenBank/DDBJ databases">
        <authorList>
            <person name="Varghese N."/>
            <person name="Submissions S."/>
        </authorList>
    </citation>
    <scope>NUCLEOTIDE SEQUENCE [LARGE SCALE GENOMIC DNA]</scope>
    <source>
        <strain evidence="13">DSM 16176</strain>
    </source>
</reference>
<dbReference type="PANTHER" id="PTHR30012">
    <property type="entry name" value="GENERAL SECRETION PATHWAY PROTEIN"/>
    <property type="match status" value="1"/>
</dbReference>
<keyword evidence="5" id="KW-0997">Cell inner membrane</keyword>
<dbReference type="STRING" id="252246.SAMN05421799_11364"/>
<keyword evidence="8 10" id="KW-0472">Membrane</keyword>
<dbReference type="FunFam" id="1.20.81.30:FF:000001">
    <property type="entry name" value="Type II secretion system protein F"/>
    <property type="match status" value="2"/>
</dbReference>
<proteinExistence type="inferred from homology"/>
<accession>A0A1N7PHT6</accession>